<dbReference type="PANTHER" id="PTHR37984:SF5">
    <property type="entry name" value="PROTEIN NYNRIN-LIKE"/>
    <property type="match status" value="1"/>
</dbReference>
<dbReference type="PANTHER" id="PTHR37984">
    <property type="entry name" value="PROTEIN CBG26694"/>
    <property type="match status" value="1"/>
</dbReference>
<evidence type="ECO:0000313" key="4">
    <source>
        <dbReference type="EMBL" id="JAG02553.1"/>
    </source>
</evidence>
<dbReference type="Gene3D" id="1.10.340.70">
    <property type="match status" value="1"/>
</dbReference>
<evidence type="ECO:0000259" key="3">
    <source>
        <dbReference type="PROSITE" id="PS50994"/>
    </source>
</evidence>
<dbReference type="Pfam" id="PF00665">
    <property type="entry name" value="rve"/>
    <property type="match status" value="1"/>
</dbReference>
<dbReference type="InterPro" id="IPR001584">
    <property type="entry name" value="Integrase_cat-core"/>
</dbReference>
<sequence>LLHKDHIGTVRTKMLARSYVWWKGLDDDIEKKVSACSVCQLTQNDNSPKVYIPLDRSPGPWYRIHVDLLETFKSKFFILVDEYSKWLECWVVSSATAETIIGLFRECFSRYGLPHIVAMDNGPPFSSQEVKNYLTQHNVRLFFSPPYNPTSNGEAERHVQEIKKLLLRSVVGTTLKNKNMSMTARLHQCLFAHRSTPSTVTKKSPAELFLQFPVRCPLSMLSPTDDFKLTSNENCVPYVQFKINDCVLVKNTKKGLFKWSPARVMEKLGKVVYLVSLVGGMVRKVHLNQMKPSKLPENEHPPARKDSPDDSSDLWCPTTSSPVIPGSPRTPVRRTPRSSGIGGSRPVATSLDQQTPPRRSDRERRAPARFSHSQYD</sequence>
<feature type="non-terminal residue" evidence="4">
    <location>
        <position position="1"/>
    </location>
</feature>
<dbReference type="PROSITE" id="PS50994">
    <property type="entry name" value="INTEGRASE"/>
    <property type="match status" value="1"/>
</dbReference>
<dbReference type="EC" id="2.7.7.49" evidence="1"/>
<dbReference type="InterPro" id="IPR041588">
    <property type="entry name" value="Integrase_H2C2"/>
</dbReference>
<gene>
    <name evidence="4" type="ORF">CM83_16256</name>
</gene>
<dbReference type="InterPro" id="IPR036397">
    <property type="entry name" value="RNaseH_sf"/>
</dbReference>
<evidence type="ECO:0000256" key="1">
    <source>
        <dbReference type="ARBA" id="ARBA00012493"/>
    </source>
</evidence>
<proteinExistence type="predicted"/>
<name>A0A0A9W7V2_LYGHE</name>
<organism evidence="4">
    <name type="scientific">Lygus hesperus</name>
    <name type="common">Western plant bug</name>
    <dbReference type="NCBI Taxonomy" id="30085"/>
    <lineage>
        <taxon>Eukaryota</taxon>
        <taxon>Metazoa</taxon>
        <taxon>Ecdysozoa</taxon>
        <taxon>Arthropoda</taxon>
        <taxon>Hexapoda</taxon>
        <taxon>Insecta</taxon>
        <taxon>Pterygota</taxon>
        <taxon>Neoptera</taxon>
        <taxon>Paraneoptera</taxon>
        <taxon>Hemiptera</taxon>
        <taxon>Heteroptera</taxon>
        <taxon>Panheteroptera</taxon>
        <taxon>Cimicomorpha</taxon>
        <taxon>Miridae</taxon>
        <taxon>Mirini</taxon>
        <taxon>Lygus</taxon>
    </lineage>
</organism>
<feature type="domain" description="Integrase catalytic" evidence="3">
    <location>
        <begin position="56"/>
        <end position="213"/>
    </location>
</feature>
<protein>
    <recommendedName>
        <fullName evidence="1">RNA-directed DNA polymerase</fullName>
        <ecNumber evidence="1">2.7.7.49</ecNumber>
    </recommendedName>
</protein>
<dbReference type="GO" id="GO:0015074">
    <property type="term" value="P:DNA integration"/>
    <property type="evidence" value="ECO:0007669"/>
    <property type="project" value="InterPro"/>
</dbReference>
<dbReference type="InterPro" id="IPR012337">
    <property type="entry name" value="RNaseH-like_sf"/>
</dbReference>
<dbReference type="GO" id="GO:0003676">
    <property type="term" value="F:nucleic acid binding"/>
    <property type="evidence" value="ECO:0007669"/>
    <property type="project" value="InterPro"/>
</dbReference>
<feature type="compositionally biased region" description="Basic and acidic residues" evidence="2">
    <location>
        <begin position="294"/>
        <end position="308"/>
    </location>
</feature>
<dbReference type="Gene3D" id="3.30.420.10">
    <property type="entry name" value="Ribonuclease H-like superfamily/Ribonuclease H"/>
    <property type="match status" value="1"/>
</dbReference>
<reference evidence="4" key="1">
    <citation type="journal article" date="2014" name="PLoS ONE">
        <title>Transcriptome-Based Identification of ABC Transporters in the Western Tarnished Plant Bug Lygus hesperus.</title>
        <authorList>
            <person name="Hull J.J."/>
            <person name="Chaney K."/>
            <person name="Geib S.M."/>
            <person name="Fabrick J.A."/>
            <person name="Brent C.S."/>
            <person name="Walsh D."/>
            <person name="Lavine L.C."/>
        </authorList>
    </citation>
    <scope>NUCLEOTIDE SEQUENCE</scope>
</reference>
<accession>A0A0A9W7V2</accession>
<dbReference type="InterPro" id="IPR050951">
    <property type="entry name" value="Retrovirus_Pol_polyprotein"/>
</dbReference>
<dbReference type="GO" id="GO:0003964">
    <property type="term" value="F:RNA-directed DNA polymerase activity"/>
    <property type="evidence" value="ECO:0007669"/>
    <property type="project" value="UniProtKB-EC"/>
</dbReference>
<dbReference type="AlphaFoldDB" id="A0A0A9W7V2"/>
<feature type="region of interest" description="Disordered" evidence="2">
    <location>
        <begin position="289"/>
        <end position="376"/>
    </location>
</feature>
<evidence type="ECO:0000256" key="2">
    <source>
        <dbReference type="SAM" id="MobiDB-lite"/>
    </source>
</evidence>
<reference evidence="4" key="2">
    <citation type="submission" date="2014-07" db="EMBL/GenBank/DDBJ databases">
        <authorList>
            <person name="Hull J."/>
        </authorList>
    </citation>
    <scope>NUCLEOTIDE SEQUENCE</scope>
</reference>
<dbReference type="SUPFAM" id="SSF53098">
    <property type="entry name" value="Ribonuclease H-like"/>
    <property type="match status" value="1"/>
</dbReference>
<dbReference type="EMBL" id="GBHO01041051">
    <property type="protein sequence ID" value="JAG02553.1"/>
    <property type="molecule type" value="Transcribed_RNA"/>
</dbReference>
<dbReference type="Pfam" id="PF17921">
    <property type="entry name" value="Integrase_H2C2"/>
    <property type="match status" value="1"/>
</dbReference>